<organism evidence="1">
    <name type="scientific">Spodoptera frugiperda</name>
    <name type="common">Fall armyworm</name>
    <dbReference type="NCBI Taxonomy" id="7108"/>
    <lineage>
        <taxon>Eukaryota</taxon>
        <taxon>Metazoa</taxon>
        <taxon>Ecdysozoa</taxon>
        <taxon>Arthropoda</taxon>
        <taxon>Hexapoda</taxon>
        <taxon>Insecta</taxon>
        <taxon>Pterygota</taxon>
        <taxon>Neoptera</taxon>
        <taxon>Endopterygota</taxon>
        <taxon>Lepidoptera</taxon>
        <taxon>Glossata</taxon>
        <taxon>Ditrysia</taxon>
        <taxon>Noctuoidea</taxon>
        <taxon>Noctuidae</taxon>
        <taxon>Amphipyrinae</taxon>
        <taxon>Spodoptera</taxon>
    </lineage>
</organism>
<reference evidence="1" key="1">
    <citation type="submission" date="2016-07" db="EMBL/GenBank/DDBJ databases">
        <authorList>
            <person name="Bretaudeau A."/>
        </authorList>
    </citation>
    <scope>NUCLEOTIDE SEQUENCE</scope>
    <source>
        <strain evidence="1">Rice</strain>
        <tissue evidence="1">Whole body</tissue>
    </source>
</reference>
<dbReference type="EMBL" id="ODYU01009098">
    <property type="protein sequence ID" value="SOQ53273.1"/>
    <property type="molecule type" value="Genomic_DNA"/>
</dbReference>
<evidence type="ECO:0000313" key="1">
    <source>
        <dbReference type="EMBL" id="SOQ53273.1"/>
    </source>
</evidence>
<protein>
    <submittedName>
        <fullName evidence="1">SFRICE_022444</fullName>
    </submittedName>
</protein>
<accession>A0A2H1WJL7</accession>
<proteinExistence type="predicted"/>
<sequence length="66" mass="7255">MGESGLLRAGSKLDGKLSTRPCPNILISTADIVHYKAVNEQTDHPMQYFLRKRFLPHSGGPVYANG</sequence>
<gene>
    <name evidence="1" type="ORF">SFRICE_022444</name>
</gene>
<dbReference type="AlphaFoldDB" id="A0A2H1WJL7"/>
<name>A0A2H1WJL7_SPOFR</name>